<keyword evidence="5" id="KW-1185">Reference proteome</keyword>
<dbReference type="SUPFAM" id="SSF57850">
    <property type="entry name" value="RING/U-box"/>
    <property type="match status" value="1"/>
</dbReference>
<dbReference type="EMBL" id="CAJNDS010002845">
    <property type="protein sequence ID" value="CAE7617435.1"/>
    <property type="molecule type" value="Genomic_DNA"/>
</dbReference>
<evidence type="ECO:0000256" key="1">
    <source>
        <dbReference type="PROSITE-ProRule" id="PRU00175"/>
    </source>
</evidence>
<evidence type="ECO:0000313" key="4">
    <source>
        <dbReference type="EMBL" id="CAE7617435.1"/>
    </source>
</evidence>
<proteinExistence type="predicted"/>
<dbReference type="GO" id="GO:0061630">
    <property type="term" value="F:ubiquitin protein ligase activity"/>
    <property type="evidence" value="ECO:0007669"/>
    <property type="project" value="TreeGrafter"/>
</dbReference>
<dbReference type="AlphaFoldDB" id="A0A812VAN4"/>
<feature type="domain" description="RING-type" evidence="3">
    <location>
        <begin position="139"/>
        <end position="183"/>
    </location>
</feature>
<keyword evidence="2" id="KW-1133">Transmembrane helix</keyword>
<keyword evidence="2" id="KW-0472">Membrane</keyword>
<dbReference type="Pfam" id="PF13639">
    <property type="entry name" value="zf-RING_2"/>
    <property type="match status" value="1"/>
</dbReference>
<evidence type="ECO:0000256" key="2">
    <source>
        <dbReference type="SAM" id="Phobius"/>
    </source>
</evidence>
<keyword evidence="1" id="KW-0479">Metal-binding</keyword>
<accession>A0A812VAN4</accession>
<protein>
    <submittedName>
        <fullName evidence="4">ATL31 protein</fullName>
    </submittedName>
</protein>
<dbReference type="PANTHER" id="PTHR22765:SF183">
    <property type="entry name" value="OS06G0534800 PROTEIN"/>
    <property type="match status" value="1"/>
</dbReference>
<feature type="transmembrane region" description="Helical" evidence="2">
    <location>
        <begin position="12"/>
        <end position="31"/>
    </location>
</feature>
<dbReference type="InterPro" id="IPR013083">
    <property type="entry name" value="Znf_RING/FYVE/PHD"/>
</dbReference>
<reference evidence="4" key="1">
    <citation type="submission" date="2021-02" db="EMBL/GenBank/DDBJ databases">
        <authorList>
            <person name="Dougan E. K."/>
            <person name="Rhodes N."/>
            <person name="Thang M."/>
            <person name="Chan C."/>
        </authorList>
    </citation>
    <scope>NUCLEOTIDE SEQUENCE</scope>
</reference>
<keyword evidence="1" id="KW-0863">Zinc-finger</keyword>
<sequence length="196" mass="21682">MTTSNQCDNARAVVWSIILLVLSLLSVMVWLVKGSNFWLGVVCGSLSVVMFLLLFIVAYRKTASNEAAVSKVVEKECHCVWAACKFRELEASAFTRPTFSIVCITNDKVDKSQASWSLVSTLDRRLSAGISCPNTSNTCACCLGDYHMDADIAVLPCGHVYHPDCIARWCFTSDKHISCPMCRESFEHVPETIMAI</sequence>
<evidence type="ECO:0000259" key="3">
    <source>
        <dbReference type="PROSITE" id="PS50089"/>
    </source>
</evidence>
<gene>
    <name evidence="4" type="primary">ATL31</name>
    <name evidence="4" type="ORF">SNAT2548_LOCUS35106</name>
</gene>
<comment type="caution">
    <text evidence="4">The sequence shown here is derived from an EMBL/GenBank/DDBJ whole genome shotgun (WGS) entry which is preliminary data.</text>
</comment>
<dbReference type="GO" id="GO:0006511">
    <property type="term" value="P:ubiquitin-dependent protein catabolic process"/>
    <property type="evidence" value="ECO:0007669"/>
    <property type="project" value="TreeGrafter"/>
</dbReference>
<feature type="transmembrane region" description="Helical" evidence="2">
    <location>
        <begin position="37"/>
        <end position="59"/>
    </location>
</feature>
<dbReference type="InterPro" id="IPR051826">
    <property type="entry name" value="E3_ubiquitin-ligase_domain"/>
</dbReference>
<dbReference type="OrthoDB" id="1681166at2759"/>
<dbReference type="Gene3D" id="3.30.40.10">
    <property type="entry name" value="Zinc/RING finger domain, C3HC4 (zinc finger)"/>
    <property type="match status" value="1"/>
</dbReference>
<dbReference type="GO" id="GO:0016020">
    <property type="term" value="C:membrane"/>
    <property type="evidence" value="ECO:0007669"/>
    <property type="project" value="TreeGrafter"/>
</dbReference>
<keyword evidence="1" id="KW-0862">Zinc</keyword>
<keyword evidence="2" id="KW-0812">Transmembrane</keyword>
<dbReference type="SMART" id="SM00184">
    <property type="entry name" value="RING"/>
    <property type="match status" value="1"/>
</dbReference>
<dbReference type="GO" id="GO:0008270">
    <property type="term" value="F:zinc ion binding"/>
    <property type="evidence" value="ECO:0007669"/>
    <property type="project" value="UniProtKB-KW"/>
</dbReference>
<dbReference type="Proteomes" id="UP000604046">
    <property type="component" value="Unassembled WGS sequence"/>
</dbReference>
<evidence type="ECO:0000313" key="5">
    <source>
        <dbReference type="Proteomes" id="UP000604046"/>
    </source>
</evidence>
<dbReference type="InterPro" id="IPR001841">
    <property type="entry name" value="Znf_RING"/>
</dbReference>
<dbReference type="PANTHER" id="PTHR22765">
    <property type="entry name" value="RING FINGER AND PROTEASE ASSOCIATED DOMAIN-CONTAINING"/>
    <property type="match status" value="1"/>
</dbReference>
<dbReference type="PROSITE" id="PS50089">
    <property type="entry name" value="ZF_RING_2"/>
    <property type="match status" value="1"/>
</dbReference>
<organism evidence="4 5">
    <name type="scientific">Symbiodinium natans</name>
    <dbReference type="NCBI Taxonomy" id="878477"/>
    <lineage>
        <taxon>Eukaryota</taxon>
        <taxon>Sar</taxon>
        <taxon>Alveolata</taxon>
        <taxon>Dinophyceae</taxon>
        <taxon>Suessiales</taxon>
        <taxon>Symbiodiniaceae</taxon>
        <taxon>Symbiodinium</taxon>
    </lineage>
</organism>
<name>A0A812VAN4_9DINO</name>